<dbReference type="SUPFAM" id="SSF52096">
    <property type="entry name" value="ClpP/crotonase"/>
    <property type="match status" value="1"/>
</dbReference>
<evidence type="ECO:0000313" key="3">
    <source>
        <dbReference type="EMBL" id="PZA15932.1"/>
    </source>
</evidence>
<accession>A0A323USA9</accession>
<dbReference type="OrthoDB" id="9775794at2"/>
<protein>
    <submittedName>
        <fullName evidence="3">2,3-dehydroadipyl-CoA hydratase</fullName>
    </submittedName>
</protein>
<gene>
    <name evidence="3" type="ORF">DNK49_14450</name>
</gene>
<keyword evidence="2" id="KW-0456">Lyase</keyword>
<dbReference type="InterPro" id="IPR014748">
    <property type="entry name" value="Enoyl-CoA_hydra_C"/>
</dbReference>
<dbReference type="GO" id="GO:0006635">
    <property type="term" value="P:fatty acid beta-oxidation"/>
    <property type="evidence" value="ECO:0007669"/>
    <property type="project" value="TreeGrafter"/>
</dbReference>
<name>A0A323USA9_9RHOO</name>
<sequence length="265" mass="27881">MSETTYIAPDEGLRVSGPEAGVLEIRLDRPAARNALSTPILRGIAALLDKAERDDEVRCVVLTGGDTVFAAGADLAEMAAKDMQAVLLEERPRLFAAIGRFPKPIVGAVCGYALGGGCELVMHADIIVAGESAQFGQPEINLGIIPGAGGTQRLTHAVGKSLAMKMVLAGEFISAREAQTAGLVAEVVADEACIARAHELARKIAGKAPLAVRLAKDAVLQSFETPLSAGMAMERRNFVILAGTDDRNEGVAAFLEKRKPVWKGR</sequence>
<reference evidence="3 4" key="1">
    <citation type="submission" date="2018-06" db="EMBL/GenBank/DDBJ databases">
        <title>Azoarcus communis strain SWub3 genome.</title>
        <authorList>
            <person name="Zorraquino Salvo V."/>
            <person name="Toubiana D."/>
            <person name="Blumwald E."/>
        </authorList>
    </citation>
    <scope>NUCLEOTIDE SEQUENCE [LARGE SCALE GENOMIC DNA]</scope>
    <source>
        <strain evidence="3 4">SWub3</strain>
    </source>
</reference>
<dbReference type="AlphaFoldDB" id="A0A323USA9"/>
<dbReference type="Gene3D" id="3.90.226.10">
    <property type="entry name" value="2-enoyl-CoA Hydratase, Chain A, domain 1"/>
    <property type="match status" value="1"/>
</dbReference>
<comment type="caution">
    <text evidence="3">The sequence shown here is derived from an EMBL/GenBank/DDBJ whole genome shotgun (WGS) entry which is preliminary data.</text>
</comment>
<dbReference type="Pfam" id="PF00378">
    <property type="entry name" value="ECH_1"/>
    <property type="match status" value="1"/>
</dbReference>
<proteinExistence type="inferred from homology"/>
<evidence type="ECO:0000313" key="4">
    <source>
        <dbReference type="Proteomes" id="UP000248259"/>
    </source>
</evidence>
<dbReference type="CDD" id="cd06558">
    <property type="entry name" value="crotonase-like"/>
    <property type="match status" value="1"/>
</dbReference>
<dbReference type="PANTHER" id="PTHR11941:SF54">
    <property type="entry name" value="ENOYL-COA HYDRATASE, MITOCHONDRIAL"/>
    <property type="match status" value="1"/>
</dbReference>
<dbReference type="FunFam" id="1.10.12.10:FF:000001">
    <property type="entry name" value="Probable enoyl-CoA hydratase, mitochondrial"/>
    <property type="match status" value="1"/>
</dbReference>
<dbReference type="EMBL" id="QKOE01000010">
    <property type="protein sequence ID" value="PZA15932.1"/>
    <property type="molecule type" value="Genomic_DNA"/>
</dbReference>
<dbReference type="RefSeq" id="WP_110525904.1">
    <property type="nucleotide sequence ID" value="NZ_QKOE01000010.1"/>
</dbReference>
<dbReference type="InterPro" id="IPR029045">
    <property type="entry name" value="ClpP/crotonase-like_dom_sf"/>
</dbReference>
<dbReference type="GO" id="GO:0016836">
    <property type="term" value="F:hydro-lyase activity"/>
    <property type="evidence" value="ECO:0007669"/>
    <property type="project" value="UniProtKB-ARBA"/>
</dbReference>
<keyword evidence="4" id="KW-1185">Reference proteome</keyword>
<dbReference type="InterPro" id="IPR001753">
    <property type="entry name" value="Enoyl-CoA_hydra/iso"/>
</dbReference>
<dbReference type="Gene3D" id="1.10.12.10">
    <property type="entry name" value="Lyase 2-enoyl-coa Hydratase, Chain A, domain 2"/>
    <property type="match status" value="1"/>
</dbReference>
<evidence type="ECO:0000256" key="2">
    <source>
        <dbReference type="ARBA" id="ARBA00023239"/>
    </source>
</evidence>
<dbReference type="PANTHER" id="PTHR11941">
    <property type="entry name" value="ENOYL-COA HYDRATASE-RELATED"/>
    <property type="match status" value="1"/>
</dbReference>
<organism evidence="3 4">
    <name type="scientific">Parazoarcus communis SWub3 = DSM 12120</name>
    <dbReference type="NCBI Taxonomy" id="1121029"/>
    <lineage>
        <taxon>Bacteria</taxon>
        <taxon>Pseudomonadati</taxon>
        <taxon>Pseudomonadota</taxon>
        <taxon>Betaproteobacteria</taxon>
        <taxon>Rhodocyclales</taxon>
        <taxon>Zoogloeaceae</taxon>
        <taxon>Parazoarcus</taxon>
    </lineage>
</organism>
<dbReference type="FunFam" id="3.90.226.10:FF:000009">
    <property type="entry name" value="Carnitinyl-CoA dehydratase"/>
    <property type="match status" value="1"/>
</dbReference>
<comment type="similarity">
    <text evidence="1">Belongs to the enoyl-CoA hydratase/isomerase family.</text>
</comment>
<evidence type="ECO:0000256" key="1">
    <source>
        <dbReference type="ARBA" id="ARBA00005254"/>
    </source>
</evidence>
<dbReference type="Proteomes" id="UP000248259">
    <property type="component" value="Unassembled WGS sequence"/>
</dbReference>